<dbReference type="AlphaFoldDB" id="A0A2Z6I946"/>
<dbReference type="RefSeq" id="WP_120176521.1">
    <property type="nucleotide sequence ID" value="NZ_AP018786.1"/>
</dbReference>
<name>A0A2Z6I946_9BURK</name>
<organism evidence="1 2">
    <name type="scientific">Sutterella megalosphaeroides</name>
    <dbReference type="NCBI Taxonomy" id="2494234"/>
    <lineage>
        <taxon>Bacteria</taxon>
        <taxon>Pseudomonadati</taxon>
        <taxon>Pseudomonadota</taxon>
        <taxon>Betaproteobacteria</taxon>
        <taxon>Burkholderiales</taxon>
        <taxon>Sutterellaceae</taxon>
        <taxon>Sutterella</taxon>
    </lineage>
</organism>
<reference evidence="1 2" key="1">
    <citation type="journal article" date="2018" name="Int. J. Syst. Evol. Microbiol.">
        <title>Mesosutterella multiformis gen. nov., sp. nov., a member of the family Sutterellaceae and Sutterella megalosphaeroides sp. nov., isolated from human faeces.</title>
        <authorList>
            <person name="Sakamoto M."/>
            <person name="Ikeyama N."/>
            <person name="Kunihiro T."/>
            <person name="Iino T."/>
            <person name="Yuki M."/>
            <person name="Ohkuma M."/>
        </authorList>
    </citation>
    <scope>NUCLEOTIDE SEQUENCE [LARGE SCALE GENOMIC DNA]</scope>
    <source>
        <strain evidence="1 2">6FBBBH3</strain>
    </source>
</reference>
<evidence type="ECO:0000313" key="2">
    <source>
        <dbReference type="Proteomes" id="UP000271003"/>
    </source>
</evidence>
<proteinExistence type="predicted"/>
<sequence>MYVAVVGGGRGSAKKYVLVKESFRDEQGRPRSRTVQNLGPLDALIEKDPQALEKLRARFRSDREAKRTTAAAVRDERLRAQLDSAEDSHLSMLVVRYGHFPLRRIWTKDLQLDVKLRNLQAKSARPFDLNAALSFLAFMKVPDPHSARFDFASKDEFIGDPAADLALDDLGSALDFMTGAKDELFGWVNRRLDAQFGKTPLTLAVCDVSTDFASDPLSVALVVDAASFPRDFAVRAGDCSASSTNAFETLKRKYGVDEAIENVEAISDAFRAMASRFGFHPMCAQKSARIEGHVGICVLALLIVRLLQEKLRKANVLMSAEEIGRILSSASTALLQSGDALAFLHVGDVSNPRRQCPDASTEALLASMEAEKAKPAGIEAILRATGLKPLPRTAGRHELARCLGTRFGSDAEALSPIVLAQL</sequence>
<evidence type="ECO:0000313" key="1">
    <source>
        <dbReference type="EMBL" id="BBF22852.1"/>
    </source>
</evidence>
<protein>
    <submittedName>
        <fullName evidence="1">Uncharacterized protein</fullName>
    </submittedName>
</protein>
<dbReference type="Proteomes" id="UP000271003">
    <property type="component" value="Chromosome"/>
</dbReference>
<dbReference type="OrthoDB" id="8547152at2"/>
<gene>
    <name evidence="1" type="ORF">SUTMEG_07430</name>
</gene>
<dbReference type="KEGG" id="sutt:SUTMEG_07430"/>
<dbReference type="EMBL" id="AP018786">
    <property type="protein sequence ID" value="BBF22852.1"/>
    <property type="molecule type" value="Genomic_DNA"/>
</dbReference>
<accession>A0A2Z6I946</accession>
<keyword evidence="2" id="KW-1185">Reference proteome</keyword>